<gene>
    <name evidence="1" type="ORF">LKD70_16290</name>
</gene>
<dbReference type="Proteomes" id="UP001198151">
    <property type="component" value="Unassembled WGS sequence"/>
</dbReference>
<dbReference type="EMBL" id="JAJEQX010000042">
    <property type="protein sequence ID" value="MCC2255952.1"/>
    <property type="molecule type" value="Genomic_DNA"/>
</dbReference>
<evidence type="ECO:0000313" key="2">
    <source>
        <dbReference type="Proteomes" id="UP001198151"/>
    </source>
</evidence>
<organism evidence="1 2">
    <name type="scientific">Ruminococcus turbiniformis</name>
    <dbReference type="NCBI Taxonomy" id="2881258"/>
    <lineage>
        <taxon>Bacteria</taxon>
        <taxon>Bacillati</taxon>
        <taxon>Bacillota</taxon>
        <taxon>Clostridia</taxon>
        <taxon>Eubacteriales</taxon>
        <taxon>Oscillospiraceae</taxon>
        <taxon>Ruminococcus</taxon>
    </lineage>
</organism>
<name>A0ABS8G3I5_9FIRM</name>
<comment type="caution">
    <text evidence="1">The sequence shown here is derived from an EMBL/GenBank/DDBJ whole genome shotgun (WGS) entry which is preliminary data.</text>
</comment>
<dbReference type="RefSeq" id="WP_227708933.1">
    <property type="nucleotide sequence ID" value="NZ_JAJEQX010000042.1"/>
</dbReference>
<evidence type="ECO:0000313" key="1">
    <source>
        <dbReference type="EMBL" id="MCC2255952.1"/>
    </source>
</evidence>
<keyword evidence="2" id="KW-1185">Reference proteome</keyword>
<accession>A0ABS8G3I5</accession>
<proteinExistence type="predicted"/>
<sequence length="114" mass="13402">MNWEDMRKKYPECRDEMPEEREKAFVGDCYRLYEKEGFNKKFWSNGGDFKQYHGKAFSVIGRTPIYDGNNRGADLECLPMWQIRFEDGTEISAYPDEVIPSEMKDAGCPTKYFA</sequence>
<reference evidence="1 2" key="1">
    <citation type="submission" date="2021-10" db="EMBL/GenBank/DDBJ databases">
        <title>Anaerobic single-cell dispensing facilitates the cultivation of human gut bacteria.</title>
        <authorList>
            <person name="Afrizal A."/>
        </authorList>
    </citation>
    <scope>NUCLEOTIDE SEQUENCE [LARGE SCALE GENOMIC DNA]</scope>
    <source>
        <strain evidence="1 2">CLA-AA-H200</strain>
    </source>
</reference>
<protein>
    <submittedName>
        <fullName evidence="1">Uncharacterized protein</fullName>
    </submittedName>
</protein>